<evidence type="ECO:0000256" key="3">
    <source>
        <dbReference type="ARBA" id="ARBA00021907"/>
    </source>
</evidence>
<keyword evidence="7 11" id="KW-1133">Transmembrane helix</keyword>
<evidence type="ECO:0000256" key="6">
    <source>
        <dbReference type="ARBA" id="ARBA00022692"/>
    </source>
</evidence>
<evidence type="ECO:0000313" key="15">
    <source>
        <dbReference type="Proteomes" id="UP000251213"/>
    </source>
</evidence>
<feature type="transmembrane region" description="Helical" evidence="11">
    <location>
        <begin position="21"/>
        <end position="46"/>
    </location>
</feature>
<evidence type="ECO:0000256" key="9">
    <source>
        <dbReference type="ARBA" id="ARBA00023306"/>
    </source>
</evidence>
<comment type="caution">
    <text evidence="14">The sequence shown here is derived from an EMBL/GenBank/DDBJ whole genome shotgun (WGS) entry which is preliminary data.</text>
</comment>
<keyword evidence="6 11" id="KW-0812">Transmembrane</keyword>
<dbReference type="InterPro" id="IPR058204">
    <property type="entry name" value="FtsX_firmicutes-type"/>
</dbReference>
<comment type="subcellular location">
    <subcellularLocation>
        <location evidence="1">Cell membrane</location>
        <topology evidence="1">Multi-pass membrane protein</topology>
    </subcellularLocation>
</comment>
<dbReference type="GO" id="GO:0005886">
    <property type="term" value="C:plasma membrane"/>
    <property type="evidence" value="ECO:0007669"/>
    <property type="project" value="UniProtKB-SubCell"/>
</dbReference>
<name>A0A364K5A3_9BACL</name>
<dbReference type="AlphaFoldDB" id="A0A364K5A3"/>
<dbReference type="EMBL" id="QJKK01000004">
    <property type="protein sequence ID" value="RAL24526.1"/>
    <property type="molecule type" value="Genomic_DNA"/>
</dbReference>
<reference evidence="14 15" key="1">
    <citation type="submission" date="2018-06" db="EMBL/GenBank/DDBJ databases">
        <title>Thermoflavimicrobium daqus sp. nov., a thermophilic microbe isolated from Moutai-flavour Daqu.</title>
        <authorList>
            <person name="Wang X."/>
            <person name="Zhou H."/>
        </authorList>
    </citation>
    <scope>NUCLEOTIDE SEQUENCE [LARGE SCALE GENOMIC DNA]</scope>
    <source>
        <strain evidence="14 15">FBKL4.011</strain>
    </source>
</reference>
<keyword evidence="5 10" id="KW-0132">Cell division</keyword>
<feature type="transmembrane region" description="Helical" evidence="11">
    <location>
        <begin position="176"/>
        <end position="200"/>
    </location>
</feature>
<reference evidence="14 15" key="2">
    <citation type="submission" date="2018-06" db="EMBL/GenBank/DDBJ databases">
        <authorList>
            <person name="Zhirakovskaya E."/>
        </authorList>
    </citation>
    <scope>NUCLEOTIDE SEQUENCE [LARGE SCALE GENOMIC DNA]</scope>
    <source>
        <strain evidence="14 15">FBKL4.011</strain>
    </source>
</reference>
<keyword evidence="15" id="KW-1185">Reference proteome</keyword>
<protein>
    <recommendedName>
        <fullName evidence="3 10">Cell division protein FtsX</fullName>
    </recommendedName>
</protein>
<dbReference type="InterPro" id="IPR040690">
    <property type="entry name" value="FtsX_ECD"/>
</dbReference>
<accession>A0A364K5A3</accession>
<keyword evidence="9 10" id="KW-0131">Cell cycle</keyword>
<gene>
    <name evidence="14" type="ORF">DL897_09460</name>
</gene>
<evidence type="ECO:0000259" key="12">
    <source>
        <dbReference type="Pfam" id="PF02687"/>
    </source>
</evidence>
<feature type="domain" description="ABC3 transporter permease C-terminal" evidence="12">
    <location>
        <begin position="178"/>
        <end position="300"/>
    </location>
</feature>
<feature type="transmembrane region" description="Helical" evidence="11">
    <location>
        <begin position="221"/>
        <end position="249"/>
    </location>
</feature>
<evidence type="ECO:0000256" key="1">
    <source>
        <dbReference type="ARBA" id="ARBA00004651"/>
    </source>
</evidence>
<dbReference type="RefSeq" id="WP_113658897.1">
    <property type="nucleotide sequence ID" value="NZ_KZ845666.1"/>
</dbReference>
<keyword evidence="8 10" id="KW-0472">Membrane</keyword>
<dbReference type="PANTHER" id="PTHR47755">
    <property type="entry name" value="CELL DIVISION PROTEIN FTSX"/>
    <property type="match status" value="1"/>
</dbReference>
<proteinExistence type="inferred from homology"/>
<dbReference type="PANTHER" id="PTHR47755:SF1">
    <property type="entry name" value="CELL DIVISION PROTEIN FTSX"/>
    <property type="match status" value="1"/>
</dbReference>
<dbReference type="Pfam" id="PF02687">
    <property type="entry name" value="FtsX"/>
    <property type="match status" value="1"/>
</dbReference>
<dbReference type="Proteomes" id="UP000251213">
    <property type="component" value="Unassembled WGS sequence"/>
</dbReference>
<evidence type="ECO:0000313" key="14">
    <source>
        <dbReference type="EMBL" id="RAL24526.1"/>
    </source>
</evidence>
<feature type="transmembrane region" description="Helical" evidence="11">
    <location>
        <begin position="274"/>
        <end position="294"/>
    </location>
</feature>
<evidence type="ECO:0000256" key="4">
    <source>
        <dbReference type="ARBA" id="ARBA00022475"/>
    </source>
</evidence>
<evidence type="ECO:0000256" key="5">
    <source>
        <dbReference type="ARBA" id="ARBA00022618"/>
    </source>
</evidence>
<evidence type="ECO:0000259" key="13">
    <source>
        <dbReference type="Pfam" id="PF18075"/>
    </source>
</evidence>
<keyword evidence="4 10" id="KW-1003">Cell membrane</keyword>
<feature type="domain" description="FtsX extracellular" evidence="13">
    <location>
        <begin position="59"/>
        <end position="148"/>
    </location>
</feature>
<evidence type="ECO:0000256" key="10">
    <source>
        <dbReference type="PIRNR" id="PIRNR003097"/>
    </source>
</evidence>
<dbReference type="OrthoDB" id="9812531at2"/>
<evidence type="ECO:0000256" key="11">
    <source>
        <dbReference type="SAM" id="Phobius"/>
    </source>
</evidence>
<dbReference type="Pfam" id="PF18075">
    <property type="entry name" value="FtsX_ECD"/>
    <property type="match status" value="1"/>
</dbReference>
<comment type="function">
    <text evidence="10">Part of the ABC transporter FtsEX involved in asymmetric cellular division facilitating the initiation of sporulation.</text>
</comment>
<evidence type="ECO:0000256" key="7">
    <source>
        <dbReference type="ARBA" id="ARBA00022989"/>
    </source>
</evidence>
<dbReference type="PIRSF" id="PIRSF003097">
    <property type="entry name" value="FtsX"/>
    <property type="match status" value="1"/>
</dbReference>
<sequence>MKIDTFFRHIREASRGIRKNSWMSFAAIGAVAVTLFIFGFFLIFTFNISYLTKELDKQVAIRVSLRDGLTADEQEKLLENIQKDPMVSKANLVPKEQGIRDLKQQWGKDSDFLDQLQDGDENPLPDMIHVIPKNPEQIKQLEAQLEKNSSQVEHADSGGNVTDRILRFSTFMRTVVLVFSLALAILAAFLISNTIKLTIIARRREIEVMRLVGASNWFIRWPFFIEGAFIGMIGSIVPIGVSIGVYYFFHQILSDGETYGLFKMMPVLDLSTRLGITTLLMGIFIGSLGSMISVRRFLKI</sequence>
<dbReference type="GO" id="GO:0051301">
    <property type="term" value="P:cell division"/>
    <property type="evidence" value="ECO:0007669"/>
    <property type="project" value="UniProtKB-KW"/>
</dbReference>
<dbReference type="InterPro" id="IPR004513">
    <property type="entry name" value="FtsX"/>
</dbReference>
<dbReference type="InterPro" id="IPR003838">
    <property type="entry name" value="ABC3_permease_C"/>
</dbReference>
<dbReference type="Gene3D" id="3.30.70.3040">
    <property type="match status" value="1"/>
</dbReference>
<evidence type="ECO:0000256" key="8">
    <source>
        <dbReference type="ARBA" id="ARBA00023136"/>
    </source>
</evidence>
<evidence type="ECO:0000256" key="2">
    <source>
        <dbReference type="ARBA" id="ARBA00007379"/>
    </source>
</evidence>
<dbReference type="NCBIfam" id="NF038347">
    <property type="entry name" value="FtsX_Gpos"/>
    <property type="match status" value="1"/>
</dbReference>
<organism evidence="14 15">
    <name type="scientific">Thermoflavimicrobium daqui</name>
    <dbReference type="NCBI Taxonomy" id="2137476"/>
    <lineage>
        <taxon>Bacteria</taxon>
        <taxon>Bacillati</taxon>
        <taxon>Bacillota</taxon>
        <taxon>Bacilli</taxon>
        <taxon>Bacillales</taxon>
        <taxon>Thermoactinomycetaceae</taxon>
        <taxon>Thermoflavimicrobium</taxon>
    </lineage>
</organism>
<comment type="similarity">
    <text evidence="2 10">Belongs to the ABC-4 integral membrane protein family. FtsX subfamily.</text>
</comment>